<keyword evidence="2" id="KW-1185">Reference proteome</keyword>
<proteinExistence type="predicted"/>
<sequence>MSSPVGNAVSRHVGFENFLKEQANTEAKKYTAPAKNALGAYSDASIEKSHSCSKNIFAKTFSSTAADIMAKSIDIAKPISKQAAQTSIHTSIDLTTSALVNKTVNWITKH</sequence>
<gene>
    <name evidence="1" type="ORF">RHABOEDO_000107</name>
</gene>
<accession>A0ABX8UYH8</accession>
<name>A0ABX8UYH8_9BACT</name>
<evidence type="ECO:0000313" key="1">
    <source>
        <dbReference type="EMBL" id="QYF48018.1"/>
    </source>
</evidence>
<evidence type="ECO:0000313" key="2">
    <source>
        <dbReference type="Proteomes" id="UP000826014"/>
    </source>
</evidence>
<protein>
    <submittedName>
        <fullName evidence="1">Uncharacterized protein</fullName>
    </submittedName>
</protein>
<organism evidence="1 2">
    <name type="scientific">Candidatus Rhabdochlamydia oedothoracis</name>
    <dbReference type="NCBI Taxonomy" id="2720720"/>
    <lineage>
        <taxon>Bacteria</taxon>
        <taxon>Pseudomonadati</taxon>
        <taxon>Chlamydiota</taxon>
        <taxon>Chlamydiia</taxon>
        <taxon>Parachlamydiales</taxon>
        <taxon>Candidatus Rhabdochlamydiaceae</taxon>
        <taxon>Candidatus Rhabdochlamydia</taxon>
    </lineage>
</organism>
<dbReference type="Proteomes" id="UP000826014">
    <property type="component" value="Chromosome"/>
</dbReference>
<reference evidence="1 2" key="1">
    <citation type="journal article" date="2022" name="bioRxiv">
        <title>Ecology and evolution of chlamydial symbionts of arthropods.</title>
        <authorList>
            <person name="Halter T."/>
            <person name="Koestlbacher S."/>
            <person name="Collingro A."/>
            <person name="Sixt B.S."/>
            <person name="Toenshoff E.R."/>
            <person name="Hendrickx F."/>
            <person name="Kostanjsek R."/>
            <person name="Horn M."/>
        </authorList>
    </citation>
    <scope>NUCLEOTIDE SEQUENCE [LARGE SCALE GENOMIC DNA]</scope>
    <source>
        <strain evidence="1">W744xW776</strain>
    </source>
</reference>
<dbReference type="EMBL" id="CP075587">
    <property type="protein sequence ID" value="QYF48018.1"/>
    <property type="molecule type" value="Genomic_DNA"/>
</dbReference>
<dbReference type="RefSeq" id="WP_215216695.1">
    <property type="nucleotide sequence ID" value="NZ_CP075587.1"/>
</dbReference>